<sequence>MFKKIIYIILGVIVFSCETVEEVYDIDLLNGENKKQLTGIYSSLSPNNKFINVVIEKTAPLYTNQVINNSLRVKNANVYIVHEQDSIRLNFIPENDRYLVDEHLTELKADSYYLESRVFPIIKGEKYRISAFIDGKYIYGETTVPLNTITIKNYSVNVYNDDGATIYNTKMNLVKPSNFTGYLSLFAFTGYSFNNSNYIGFDYGELDNGSKLDLKVEDFNDVDSVVYSLHTSDVHFYKYHKDAMSFGGSSGEQNNKNIYSNVHNGVGYVGSYTSDKKVYYPNTSGTESKYYNQYFAIKNKQNIRVKLLKGDQAIIEILENGQLDIIDGTFYLLEENGEMKATIEYTVNQISININDCSYQQTKNVNGQVLELKTDDLVKSNSLNTCF</sequence>
<dbReference type="InterPro" id="IPR025345">
    <property type="entry name" value="DUF4249"/>
</dbReference>
<evidence type="ECO:0000313" key="2">
    <source>
        <dbReference type="Proteomes" id="UP000682802"/>
    </source>
</evidence>
<dbReference type="Proteomes" id="UP000682802">
    <property type="component" value="Chromosome 1"/>
</dbReference>
<evidence type="ECO:0000313" key="1">
    <source>
        <dbReference type="EMBL" id="QWG08541.1"/>
    </source>
</evidence>
<accession>A0ABX8GZ38</accession>
<organism evidence="1 2">
    <name type="scientific">Flammeovirga kamogawensis</name>
    <dbReference type="NCBI Taxonomy" id="373891"/>
    <lineage>
        <taxon>Bacteria</taxon>
        <taxon>Pseudomonadati</taxon>
        <taxon>Bacteroidota</taxon>
        <taxon>Cytophagia</taxon>
        <taxon>Cytophagales</taxon>
        <taxon>Flammeovirgaceae</taxon>
        <taxon>Flammeovirga</taxon>
    </lineage>
</organism>
<dbReference type="EMBL" id="CP076128">
    <property type="protein sequence ID" value="QWG08541.1"/>
    <property type="molecule type" value="Genomic_DNA"/>
</dbReference>
<name>A0ABX8GZ38_9BACT</name>
<dbReference type="PROSITE" id="PS51257">
    <property type="entry name" value="PROKAR_LIPOPROTEIN"/>
    <property type="match status" value="1"/>
</dbReference>
<keyword evidence="2" id="KW-1185">Reference proteome</keyword>
<proteinExistence type="predicted"/>
<reference evidence="1 2" key="1">
    <citation type="submission" date="2021-05" db="EMBL/GenBank/DDBJ databases">
        <title>Comparative genomic studies on the polysaccharide-degrading batcterial strains of the Flammeovirga genus.</title>
        <authorList>
            <person name="Zewei F."/>
            <person name="Zheng Z."/>
            <person name="Yu L."/>
            <person name="Ruyue G."/>
            <person name="Yanhong M."/>
            <person name="Yuanyuan C."/>
            <person name="Jingyan G."/>
            <person name="Wenjun H."/>
        </authorList>
    </citation>
    <scope>NUCLEOTIDE SEQUENCE [LARGE SCALE GENOMIC DNA]</scope>
    <source>
        <strain evidence="1 2">YS10</strain>
    </source>
</reference>
<gene>
    <name evidence="1" type="ORF">KM029_06280</name>
</gene>
<dbReference type="RefSeq" id="WP_144072454.1">
    <property type="nucleotide sequence ID" value="NZ_CP076128.1"/>
</dbReference>
<protein>
    <submittedName>
        <fullName evidence="1">DUF4249 domain-containing protein</fullName>
    </submittedName>
</protein>
<dbReference type="Pfam" id="PF14054">
    <property type="entry name" value="DUF4249"/>
    <property type="match status" value="1"/>
</dbReference>